<evidence type="ECO:0000313" key="1">
    <source>
        <dbReference type="EMBL" id="QOS16383.1"/>
    </source>
</evidence>
<proteinExistence type="predicted"/>
<gene>
    <name evidence="1" type="ORF">VP52_00031</name>
</gene>
<name>A0A7M1VMF7_VIBPH</name>
<dbReference type="EMBL" id="MT898049">
    <property type="protein sequence ID" value="QOS16383.1"/>
    <property type="molecule type" value="Genomic_DNA"/>
</dbReference>
<sequence>MIGIMSYVAFSLRLESKLFCYFYQKQSIGDRVDRMIVHFSEIAD</sequence>
<dbReference type="AlphaFoldDB" id="A0A7M1VMF7"/>
<organism evidence="1">
    <name type="scientific">Vibrio parahaemolyticus</name>
    <dbReference type="NCBI Taxonomy" id="670"/>
    <lineage>
        <taxon>Bacteria</taxon>
        <taxon>Pseudomonadati</taxon>
        <taxon>Pseudomonadota</taxon>
        <taxon>Gammaproteobacteria</taxon>
        <taxon>Vibrionales</taxon>
        <taxon>Vibrionaceae</taxon>
        <taxon>Vibrio</taxon>
    </lineage>
</organism>
<protein>
    <submittedName>
        <fullName evidence="1">Uncharacterized protein</fullName>
    </submittedName>
</protein>
<accession>A0A7M1VMF7</accession>
<reference evidence="1" key="1">
    <citation type="submission" date="2020-08" db="EMBL/GenBank/DDBJ databases">
        <title>Genetic structure, function and evolution of capsule biosynthesis loci in Vibrio parahaemolyticus.</title>
        <authorList>
            <person name="Li L."/>
            <person name="Bian S."/>
        </authorList>
    </citation>
    <scope>NUCLEOTIDE SEQUENCE</scope>
    <source>
        <strain evidence="1">VP52</strain>
    </source>
</reference>